<name>A0A6A8DNY6_9BACI</name>
<accession>A0A6A8DNY6</accession>
<keyword evidence="3" id="KW-0812">Transmembrane</keyword>
<dbReference type="InterPro" id="IPR012902">
    <property type="entry name" value="N_methyl_site"/>
</dbReference>
<dbReference type="RefSeq" id="WP_153736606.1">
    <property type="nucleotide sequence ID" value="NZ_WJNG01000007.1"/>
</dbReference>
<dbReference type="AlphaFoldDB" id="A0A6A8DNY6"/>
<feature type="transmembrane region" description="Helical" evidence="3">
    <location>
        <begin position="12"/>
        <end position="35"/>
    </location>
</feature>
<dbReference type="EMBL" id="WJNG01000007">
    <property type="protein sequence ID" value="MRH42962.1"/>
    <property type="molecule type" value="Genomic_DNA"/>
</dbReference>
<dbReference type="GO" id="GO:0009986">
    <property type="term" value="C:cell surface"/>
    <property type="evidence" value="ECO:0007669"/>
    <property type="project" value="UniProtKB-SubCell"/>
</dbReference>
<keyword evidence="3" id="KW-0472">Membrane</keyword>
<keyword evidence="5" id="KW-1185">Reference proteome</keyword>
<dbReference type="OrthoDB" id="2968679at2"/>
<dbReference type="GO" id="GO:0030420">
    <property type="term" value="P:establishment of competence for transformation"/>
    <property type="evidence" value="ECO:0007669"/>
    <property type="project" value="UniProtKB-KW"/>
</dbReference>
<evidence type="ECO:0000313" key="4">
    <source>
        <dbReference type="EMBL" id="MRH42962.1"/>
    </source>
</evidence>
<dbReference type="Proteomes" id="UP000799092">
    <property type="component" value="Unassembled WGS sequence"/>
</dbReference>
<proteinExistence type="predicted"/>
<keyword evidence="3" id="KW-1133">Transmembrane helix</keyword>
<sequence length="148" mass="16129">MLINNEKGITLVELVATLAIMSMVIVLIGSVHIFGQKQFSSQTEQIKNQSNVRVAINTITKEIRSVGKTEVTVNENVLTVGTGENSINYQLVNSEIRKNGKPIITGIEGFSVKSGSDENTNEINITITSSPDQQGNTSTLTTVIYMRE</sequence>
<evidence type="ECO:0000256" key="2">
    <source>
        <dbReference type="ARBA" id="ARBA00023287"/>
    </source>
</evidence>
<comment type="caution">
    <text evidence="4">The sequence shown here is derived from an EMBL/GenBank/DDBJ whole genome shotgun (WGS) entry which is preliminary data.</text>
</comment>
<gene>
    <name evidence="4" type="ORF">GH741_09720</name>
</gene>
<dbReference type="PROSITE" id="PS00409">
    <property type="entry name" value="PROKAR_NTER_METHYL"/>
    <property type="match status" value="1"/>
</dbReference>
<reference evidence="4" key="1">
    <citation type="submission" date="2019-11" db="EMBL/GenBank/DDBJ databases">
        <authorList>
            <person name="Li J."/>
        </authorList>
    </citation>
    <scope>NUCLEOTIDE SEQUENCE</scope>
    <source>
        <strain evidence="4">B6B</strain>
    </source>
</reference>
<keyword evidence="2" id="KW-0178">Competence</keyword>
<evidence type="ECO:0008006" key="6">
    <source>
        <dbReference type="Google" id="ProtNLM"/>
    </source>
</evidence>
<evidence type="ECO:0000256" key="1">
    <source>
        <dbReference type="ARBA" id="ARBA00004241"/>
    </source>
</evidence>
<comment type="subcellular location">
    <subcellularLocation>
        <location evidence="1">Cell surface</location>
    </subcellularLocation>
</comment>
<evidence type="ECO:0000256" key="3">
    <source>
        <dbReference type="SAM" id="Phobius"/>
    </source>
</evidence>
<protein>
    <recommendedName>
        <fullName evidence="6">Prepilin-type N-terminal cleavage/methylation domain-containing protein</fullName>
    </recommendedName>
</protein>
<organism evidence="4 5">
    <name type="scientific">Aquibacillus halophilus</name>
    <dbReference type="NCBI Taxonomy" id="930132"/>
    <lineage>
        <taxon>Bacteria</taxon>
        <taxon>Bacillati</taxon>
        <taxon>Bacillota</taxon>
        <taxon>Bacilli</taxon>
        <taxon>Bacillales</taxon>
        <taxon>Bacillaceae</taxon>
        <taxon>Aquibacillus</taxon>
    </lineage>
</organism>
<evidence type="ECO:0000313" key="5">
    <source>
        <dbReference type="Proteomes" id="UP000799092"/>
    </source>
</evidence>
<dbReference type="Pfam" id="PF07963">
    <property type="entry name" value="N_methyl"/>
    <property type="match status" value="1"/>
</dbReference>